<keyword evidence="3" id="KW-1185">Reference proteome</keyword>
<feature type="compositionally biased region" description="Low complexity" evidence="1">
    <location>
        <begin position="90"/>
        <end position="113"/>
    </location>
</feature>
<proteinExistence type="predicted"/>
<comment type="caution">
    <text evidence="2">The sequence shown here is derived from an EMBL/GenBank/DDBJ whole genome shotgun (WGS) entry which is preliminary data.</text>
</comment>
<dbReference type="Proteomes" id="UP001595696">
    <property type="component" value="Unassembled WGS sequence"/>
</dbReference>
<protein>
    <submittedName>
        <fullName evidence="2">DUF6319 family protein</fullName>
    </submittedName>
</protein>
<feature type="compositionally biased region" description="Low complexity" evidence="1">
    <location>
        <begin position="130"/>
        <end position="141"/>
    </location>
</feature>
<reference evidence="3" key="1">
    <citation type="journal article" date="2019" name="Int. J. Syst. Evol. Microbiol.">
        <title>The Global Catalogue of Microorganisms (GCM) 10K type strain sequencing project: providing services to taxonomists for standard genome sequencing and annotation.</title>
        <authorList>
            <consortium name="The Broad Institute Genomics Platform"/>
            <consortium name="The Broad Institute Genome Sequencing Center for Infectious Disease"/>
            <person name="Wu L."/>
            <person name="Ma J."/>
        </authorList>
    </citation>
    <scope>NUCLEOTIDE SEQUENCE [LARGE SCALE GENOMIC DNA]</scope>
    <source>
        <strain evidence="3">CGMCC 4.7330</strain>
    </source>
</reference>
<gene>
    <name evidence="2" type="ORF">ACFO0B_07075</name>
</gene>
<dbReference type="EMBL" id="JBHSAX010000006">
    <property type="protein sequence ID" value="MFC3961747.1"/>
    <property type="molecule type" value="Genomic_DNA"/>
</dbReference>
<sequence length="269" mass="27306">MPSPRNRPKPLSDSEINQIAAEIAAGRPPMVWFTSAAVGVPEGRSGKVLSLGDPSDGDFLQVKPTGSKDVLAFSPVEVTLVKPVRPAKPAPATAPTGATPGPGAATSGPASGAAGSGAHGPGPARPAPAPAGRAPANTVAPTPTPREETPVTQPTTAPKPAAPAATAEPKPRPAKAPARKAKTPEVTITLNGTAEGEWTVDVVSGKKRTVRGLAISTTAISQAAKILHPEVEEVVTGILEAVRRDQQAKVAQLQAELEQARKLLTELGD</sequence>
<name>A0ABV8DQP6_9NOCA</name>
<evidence type="ECO:0000313" key="2">
    <source>
        <dbReference type="EMBL" id="MFC3961747.1"/>
    </source>
</evidence>
<evidence type="ECO:0000313" key="3">
    <source>
        <dbReference type="Proteomes" id="UP001595696"/>
    </source>
</evidence>
<dbReference type="InterPro" id="IPR046282">
    <property type="entry name" value="DUF6319"/>
</dbReference>
<feature type="compositionally biased region" description="Low complexity" evidence="1">
    <location>
        <begin position="150"/>
        <end position="168"/>
    </location>
</feature>
<evidence type="ECO:0000256" key="1">
    <source>
        <dbReference type="SAM" id="MobiDB-lite"/>
    </source>
</evidence>
<accession>A0ABV8DQP6</accession>
<dbReference type="RefSeq" id="WP_378611502.1">
    <property type="nucleotide sequence ID" value="NZ_JBHSAX010000006.1"/>
</dbReference>
<organism evidence="2 3">
    <name type="scientific">Nocardia jiangsuensis</name>
    <dbReference type="NCBI Taxonomy" id="1691563"/>
    <lineage>
        <taxon>Bacteria</taxon>
        <taxon>Bacillati</taxon>
        <taxon>Actinomycetota</taxon>
        <taxon>Actinomycetes</taxon>
        <taxon>Mycobacteriales</taxon>
        <taxon>Nocardiaceae</taxon>
        <taxon>Nocardia</taxon>
    </lineage>
</organism>
<feature type="region of interest" description="Disordered" evidence="1">
    <location>
        <begin position="80"/>
        <end position="183"/>
    </location>
</feature>
<dbReference type="Pfam" id="PF19844">
    <property type="entry name" value="DUF6319"/>
    <property type="match status" value="1"/>
</dbReference>